<dbReference type="PROSITE" id="PS50297">
    <property type="entry name" value="ANK_REP_REGION"/>
    <property type="match status" value="2"/>
</dbReference>
<dbReference type="InterPro" id="IPR002110">
    <property type="entry name" value="Ankyrin_rpt"/>
</dbReference>
<evidence type="ECO:0000256" key="3">
    <source>
        <dbReference type="ARBA" id="ARBA00022737"/>
    </source>
</evidence>
<evidence type="ECO:0000256" key="7">
    <source>
        <dbReference type="PROSITE-ProRule" id="PRU00023"/>
    </source>
</evidence>
<dbReference type="SMART" id="SM00248">
    <property type="entry name" value="ANK"/>
    <property type="match status" value="7"/>
</dbReference>
<dbReference type="Gene3D" id="1.25.40.20">
    <property type="entry name" value="Ankyrin repeat-containing domain"/>
    <property type="match status" value="2"/>
</dbReference>
<dbReference type="GO" id="GO:0005886">
    <property type="term" value="C:plasma membrane"/>
    <property type="evidence" value="ECO:0007669"/>
    <property type="project" value="TreeGrafter"/>
</dbReference>
<organism evidence="10 11">
    <name type="scientific">Rhynchospora pubera</name>
    <dbReference type="NCBI Taxonomy" id="906938"/>
    <lineage>
        <taxon>Eukaryota</taxon>
        <taxon>Viridiplantae</taxon>
        <taxon>Streptophyta</taxon>
        <taxon>Embryophyta</taxon>
        <taxon>Tracheophyta</taxon>
        <taxon>Spermatophyta</taxon>
        <taxon>Magnoliopsida</taxon>
        <taxon>Liliopsida</taxon>
        <taxon>Poales</taxon>
        <taxon>Cyperaceae</taxon>
        <taxon>Cyperoideae</taxon>
        <taxon>Rhynchosporeae</taxon>
        <taxon>Rhynchospora</taxon>
    </lineage>
</organism>
<dbReference type="AlphaFoldDB" id="A0AAV8DUR2"/>
<evidence type="ECO:0000256" key="8">
    <source>
        <dbReference type="SAM" id="Phobius"/>
    </source>
</evidence>
<reference evidence="10" key="1">
    <citation type="submission" date="2022-08" db="EMBL/GenBank/DDBJ databases">
        <authorList>
            <person name="Marques A."/>
        </authorList>
    </citation>
    <scope>NUCLEOTIDE SEQUENCE</scope>
    <source>
        <strain evidence="10">RhyPub2mFocal</strain>
        <tissue evidence="10">Leaves</tissue>
    </source>
</reference>
<feature type="transmembrane region" description="Helical" evidence="8">
    <location>
        <begin position="480"/>
        <end position="498"/>
    </location>
</feature>
<keyword evidence="2 8" id="KW-0812">Transmembrane</keyword>
<keyword evidence="11" id="KW-1185">Reference proteome</keyword>
<feature type="transmembrane region" description="Helical" evidence="8">
    <location>
        <begin position="419"/>
        <end position="442"/>
    </location>
</feature>
<dbReference type="Proteomes" id="UP001140206">
    <property type="component" value="Chromosome 3"/>
</dbReference>
<accession>A0AAV8DUR2</accession>
<dbReference type="Pfam" id="PF12796">
    <property type="entry name" value="Ank_2"/>
    <property type="match status" value="2"/>
</dbReference>
<gene>
    <name evidence="10" type="ORF">LUZ62_054270</name>
</gene>
<keyword evidence="5 7" id="KW-0040">ANK repeat</keyword>
<feature type="transmembrane region" description="Helical" evidence="8">
    <location>
        <begin position="372"/>
        <end position="399"/>
    </location>
</feature>
<evidence type="ECO:0000256" key="5">
    <source>
        <dbReference type="ARBA" id="ARBA00023043"/>
    </source>
</evidence>
<dbReference type="PANTHER" id="PTHR24186:SF38">
    <property type="entry name" value="ANKYRIN REPEAT FAMILY PROTEIN"/>
    <property type="match status" value="1"/>
</dbReference>
<feature type="transmembrane region" description="Helical" evidence="8">
    <location>
        <begin position="279"/>
        <end position="296"/>
    </location>
</feature>
<feature type="repeat" description="ANK" evidence="7">
    <location>
        <begin position="87"/>
        <end position="109"/>
    </location>
</feature>
<name>A0AAV8DUR2_9POAL</name>
<dbReference type="PROSITE" id="PS50088">
    <property type="entry name" value="ANK_REPEAT"/>
    <property type="match status" value="3"/>
</dbReference>
<evidence type="ECO:0000313" key="11">
    <source>
        <dbReference type="Proteomes" id="UP001140206"/>
    </source>
</evidence>
<dbReference type="InterPro" id="IPR036770">
    <property type="entry name" value="Ankyrin_rpt-contain_sf"/>
</dbReference>
<feature type="domain" description="PGG" evidence="9">
    <location>
        <begin position="273"/>
        <end position="394"/>
    </location>
</feature>
<dbReference type="Pfam" id="PF13962">
    <property type="entry name" value="PGG"/>
    <property type="match status" value="1"/>
</dbReference>
<comment type="subcellular location">
    <subcellularLocation>
        <location evidence="1">Membrane</location>
        <topology evidence="1">Multi-pass membrane protein</topology>
    </subcellularLocation>
</comment>
<evidence type="ECO:0000256" key="2">
    <source>
        <dbReference type="ARBA" id="ARBA00022692"/>
    </source>
</evidence>
<sequence length="507" mass="56830">MNSKEMCDLGIVNERLKHLDEASREGDINKLNQLMEEDPSLLDVFDRVVTDRARDNPLHIAASHGHVDFTIKVLGLKPKLAEMRNRAGKLPLHLAAASGHHQVAEKLVDQQDGRKFCLWPAGKYEYLPVHIAAINGKHTIMKMLVDKCKDVLDKTTRRKENLLHLAVIANCLDSVHYLINEGVNPNEKDVDGNTSLHLACYNKNHQVITYLLDHECIEVNSTNSRGLTPLDVLSISSRYSATDISVMSILRRAGGEETTKRGNSKSYFSNTKNQSDAQTLLLGATLVATITFVAISNPPGGFIAPQFEKSDSSNITFYDDWISDNFYPAGRPVLLWRLKTFFVLDSLALFSSISVILFLLCGIPRTKIVMKFLVGVLWLSAFCTALAFASAAFIIYVPYSTRKGNNGSFQVQFADADNRFNWVLSLLIAWFVVFAIAGLWASSRVITFLWIKGGFKRNLPNWANKISWPKNERFRKPTSVIFMVCFLAILCLSGYGMYSGFTTYINL</sequence>
<evidence type="ECO:0000259" key="9">
    <source>
        <dbReference type="Pfam" id="PF13962"/>
    </source>
</evidence>
<proteinExistence type="predicted"/>
<feature type="transmembrane region" description="Helical" evidence="8">
    <location>
        <begin position="341"/>
        <end position="360"/>
    </location>
</feature>
<dbReference type="EMBL" id="JAMFTS010000003">
    <property type="protein sequence ID" value="KAJ4770013.1"/>
    <property type="molecule type" value="Genomic_DNA"/>
</dbReference>
<keyword evidence="4 8" id="KW-1133">Transmembrane helix</keyword>
<dbReference type="SUPFAM" id="SSF48403">
    <property type="entry name" value="Ankyrin repeat"/>
    <property type="match status" value="1"/>
</dbReference>
<keyword evidence="6 8" id="KW-0472">Membrane</keyword>
<dbReference type="PANTHER" id="PTHR24186">
    <property type="entry name" value="PROTEIN PHOSPHATASE 1 REGULATORY SUBUNIT"/>
    <property type="match status" value="1"/>
</dbReference>
<evidence type="ECO:0000256" key="6">
    <source>
        <dbReference type="ARBA" id="ARBA00023136"/>
    </source>
</evidence>
<dbReference type="InterPro" id="IPR026961">
    <property type="entry name" value="PGG_dom"/>
</dbReference>
<protein>
    <submittedName>
        <fullName evidence="10">Ankyrin repeat family protein</fullName>
    </submittedName>
</protein>
<keyword evidence="3" id="KW-0677">Repeat</keyword>
<feature type="repeat" description="ANK" evidence="7">
    <location>
        <begin position="158"/>
        <end position="190"/>
    </location>
</feature>
<feature type="repeat" description="ANK" evidence="7">
    <location>
        <begin position="191"/>
        <end position="214"/>
    </location>
</feature>
<evidence type="ECO:0000256" key="1">
    <source>
        <dbReference type="ARBA" id="ARBA00004141"/>
    </source>
</evidence>
<comment type="caution">
    <text evidence="10">The sequence shown here is derived from an EMBL/GenBank/DDBJ whole genome shotgun (WGS) entry which is preliminary data.</text>
</comment>
<evidence type="ECO:0000256" key="4">
    <source>
        <dbReference type="ARBA" id="ARBA00022989"/>
    </source>
</evidence>
<evidence type="ECO:0000313" key="10">
    <source>
        <dbReference type="EMBL" id="KAJ4770013.1"/>
    </source>
</evidence>